<dbReference type="AlphaFoldDB" id="A0A238VNP5"/>
<dbReference type="SUPFAM" id="SSF158745">
    <property type="entry name" value="LanC-like"/>
    <property type="match status" value="1"/>
</dbReference>
<dbReference type="OrthoDB" id="9148343at2"/>
<dbReference type="RefSeq" id="WP_089310451.1">
    <property type="nucleotide sequence ID" value="NZ_FZNP01000002.1"/>
</dbReference>
<sequence>MKPTFPVDLAARAASLSERIQIVSALGPPSGAEPLDAFDAWRIDRLAAKLAAKFGAETSPRPERHTEESLREILRAYRAHELGLTDPEGRTGRMLADLHQGWLPVYRATLDGFDPGDEAFAAADWRADDVYHGRLATACEPFLVELGRRLTSAIDGGGPAVRVDSRLVADFQAYLLDRFELALAWAVETDAKVHCRLHGIDPASATRDDYLAYLDKTFADAAAYHRFYLEFPLLGRWLAQTTGQLAEHGAQMVGRLRDDAAELAEAFFGQPLAAVRTARLGRSDHHAGGRSVAIVEVELADGALESVVYKPRGLEGEAGFQGLLARLRDDGVLDYAERAVLPRDGYGFEALIPPGRNRVATREEAERVYAELGGYLAIFYVLGGGDLHFENVLIADGHAFICDCETVLGALPKGWPRPSGTLMDSVFRTGLIEWPRSGAAPEGEMRISGYTGGGGYEMPMPVPQVDRLQSFTSSVRYRDGVRVDPGAANRIFVGGELTHAEEFVDAIGTGFDRVYEWFRRRPDEAIARVRELFSGSGVRFVNWSTQVYSQLLAAALHPRCLLEPLEADLLIETVRTFPRKWDQDAALPDWEVASMWRRDVPLFSVEAGSTGLVHDHVSGVGADLETSPLDHAASRIRGLSARNRAQQRQYIAAGLSGGDVTSADFAETCVERAAALGEQLCAMLRAPEAPAPWTSFVITPDGRDEVDIEGDLYNGSGGIALFLAYLDALDPRPEFRAAARRALDHAVATWERQRIGAFTGLGGMVYVLTHLYRLWGEPALLDHALALGDELAGRIDGDRHLDVFHGAAGLIPVLIGLAGVADGRGLEQAHHCAAHLLSRAEAEGDTLSWPGSDLGASGANLTGLSHGAGGAGWALITLGRLTDRAEYVSAGRRAFAYEALHFDQSAQDWYDLREFPGGTLWEGRHYANAWCNGAAGIGLSRIQSWAALGKDDDAVLTEARSALTATVRNFPRLMNDSLCHGRSGNAELFLRFALLADEPAFRLEANVQVQAQWRNLEDAPPASAAGFFPGLMLGMSGFGMHFLRLAHPERVPSALLLDPPPASI</sequence>
<dbReference type="EMBL" id="FZNP01000002">
    <property type="protein sequence ID" value="SNR35982.1"/>
    <property type="molecule type" value="Genomic_DNA"/>
</dbReference>
<feature type="domain" description="Lantibiotic biosynthesis protein dehydration" evidence="2">
    <location>
        <begin position="231"/>
        <end position="605"/>
    </location>
</feature>
<proteinExistence type="predicted"/>
<feature type="binding site" evidence="1">
    <location>
        <position position="980"/>
    </location>
    <ligand>
        <name>Zn(2+)</name>
        <dbReference type="ChEBI" id="CHEBI:29105"/>
    </ligand>
</feature>
<accession>A0A238VNP5</accession>
<dbReference type="PIRSF" id="PIRSF037228">
    <property type="entry name" value="Lant_mod_RumM"/>
    <property type="match status" value="1"/>
</dbReference>
<dbReference type="InterPro" id="IPR025410">
    <property type="entry name" value="Lant_dehyd"/>
</dbReference>
<dbReference type="GO" id="GO:0046872">
    <property type="term" value="F:metal ion binding"/>
    <property type="evidence" value="ECO:0007669"/>
    <property type="project" value="UniProtKB-KW"/>
</dbReference>
<name>A0A238VNP5_9ACTN</name>
<protein>
    <submittedName>
        <fullName evidence="3">Type 2 lantibiotic biosynthesis protein LanM</fullName>
    </submittedName>
</protein>
<dbReference type="InterPro" id="IPR012341">
    <property type="entry name" value="6hp_glycosidase-like_sf"/>
</dbReference>
<evidence type="ECO:0000256" key="1">
    <source>
        <dbReference type="PIRSR" id="PIRSR607822-1"/>
    </source>
</evidence>
<dbReference type="CDD" id="cd04792">
    <property type="entry name" value="LanM-like"/>
    <property type="match status" value="1"/>
</dbReference>
<keyword evidence="4" id="KW-1185">Reference proteome</keyword>
<evidence type="ECO:0000313" key="3">
    <source>
        <dbReference type="EMBL" id="SNR35982.1"/>
    </source>
</evidence>
<dbReference type="GO" id="GO:0005975">
    <property type="term" value="P:carbohydrate metabolic process"/>
    <property type="evidence" value="ECO:0007669"/>
    <property type="project" value="InterPro"/>
</dbReference>
<feature type="binding site" evidence="1">
    <location>
        <position position="979"/>
    </location>
    <ligand>
        <name>Zn(2+)</name>
        <dbReference type="ChEBI" id="CHEBI:29105"/>
    </ligand>
</feature>
<evidence type="ECO:0000313" key="4">
    <source>
        <dbReference type="Proteomes" id="UP000198420"/>
    </source>
</evidence>
<dbReference type="Gene3D" id="1.50.10.10">
    <property type="match status" value="1"/>
</dbReference>
<organism evidence="3 4">
    <name type="scientific">Actinomadura mexicana</name>
    <dbReference type="NCBI Taxonomy" id="134959"/>
    <lineage>
        <taxon>Bacteria</taxon>
        <taxon>Bacillati</taxon>
        <taxon>Actinomycetota</taxon>
        <taxon>Actinomycetes</taxon>
        <taxon>Streptosporangiales</taxon>
        <taxon>Thermomonosporaceae</taxon>
        <taxon>Actinomadura</taxon>
    </lineage>
</organism>
<dbReference type="NCBIfam" id="TIGR03897">
    <property type="entry name" value="lanti_2_LanM"/>
    <property type="match status" value="1"/>
</dbReference>
<dbReference type="Pfam" id="PF05147">
    <property type="entry name" value="LANC_like"/>
    <property type="match status" value="1"/>
</dbReference>
<dbReference type="InterPro" id="IPR007822">
    <property type="entry name" value="LANC-like"/>
</dbReference>
<reference evidence="4" key="1">
    <citation type="submission" date="2017-06" db="EMBL/GenBank/DDBJ databases">
        <authorList>
            <person name="Varghese N."/>
            <person name="Submissions S."/>
        </authorList>
    </citation>
    <scope>NUCLEOTIDE SEQUENCE [LARGE SCALE GENOMIC DNA]</scope>
    <source>
        <strain evidence="4">DSM 44485</strain>
    </source>
</reference>
<dbReference type="SMART" id="SM01260">
    <property type="entry name" value="LANC_like"/>
    <property type="match status" value="1"/>
</dbReference>
<dbReference type="Proteomes" id="UP000198420">
    <property type="component" value="Unassembled WGS sequence"/>
</dbReference>
<dbReference type="PRINTS" id="PR01950">
    <property type="entry name" value="LANCSUPER"/>
</dbReference>
<feature type="binding site" evidence="1">
    <location>
        <position position="931"/>
    </location>
    <ligand>
        <name>Zn(2+)</name>
        <dbReference type="ChEBI" id="CHEBI:29105"/>
    </ligand>
</feature>
<dbReference type="InterPro" id="IPR017146">
    <property type="entry name" value="Lanti_2_LanM"/>
</dbReference>
<keyword evidence="1" id="KW-0479">Metal-binding</keyword>
<dbReference type="GO" id="GO:0031179">
    <property type="term" value="P:peptide modification"/>
    <property type="evidence" value="ECO:0007669"/>
    <property type="project" value="InterPro"/>
</dbReference>
<dbReference type="Pfam" id="PF13575">
    <property type="entry name" value="DUF4135"/>
    <property type="match status" value="1"/>
</dbReference>
<keyword evidence="1" id="KW-0862">Zinc</keyword>
<gene>
    <name evidence="3" type="ORF">SAMN06265355_102142</name>
</gene>
<evidence type="ECO:0000259" key="2">
    <source>
        <dbReference type="Pfam" id="PF13575"/>
    </source>
</evidence>